<evidence type="ECO:0000313" key="1">
    <source>
        <dbReference type="EMBL" id="GIE16385.1"/>
    </source>
</evidence>
<protein>
    <submittedName>
        <fullName evidence="1">DUF3052 domain-containing protein</fullName>
    </submittedName>
</protein>
<gene>
    <name evidence="1" type="ORF">Afe05nite_82250</name>
</gene>
<reference evidence="1" key="1">
    <citation type="submission" date="2021-01" db="EMBL/GenBank/DDBJ databases">
        <title>Whole genome shotgun sequence of Actinoplanes ferrugineus NBRC 15555.</title>
        <authorList>
            <person name="Komaki H."/>
            <person name="Tamura T."/>
        </authorList>
    </citation>
    <scope>NUCLEOTIDE SEQUENCE</scope>
    <source>
        <strain evidence="1">NBRC 15555</strain>
    </source>
</reference>
<comment type="caution">
    <text evidence="1">The sequence shown here is derived from an EMBL/GenBank/DDBJ whole genome shotgun (WGS) entry which is preliminary data.</text>
</comment>
<dbReference type="EMBL" id="BOMM01000084">
    <property type="protein sequence ID" value="GIE16385.1"/>
    <property type="molecule type" value="Genomic_DNA"/>
</dbReference>
<sequence>MAGYSGTPLPRKLGIKPGHRVALLEAPAGFEATLEDLPDGVVIRPDLAADLAAGVPTDVIVLFVTERHVLRARLDEVRRGLAQNGGFWVAWPKRASKVPTDVTEDVIRAIALPTGLVDNKVCAINEIWSGLRLVIRRENRTPAT</sequence>
<name>A0A919J9T1_9ACTN</name>
<dbReference type="RefSeq" id="WP_203822730.1">
    <property type="nucleotide sequence ID" value="NZ_BAAABP010000035.1"/>
</dbReference>
<organism evidence="1 2">
    <name type="scientific">Paractinoplanes ferrugineus</name>
    <dbReference type="NCBI Taxonomy" id="113564"/>
    <lineage>
        <taxon>Bacteria</taxon>
        <taxon>Bacillati</taxon>
        <taxon>Actinomycetota</taxon>
        <taxon>Actinomycetes</taxon>
        <taxon>Micromonosporales</taxon>
        <taxon>Micromonosporaceae</taxon>
        <taxon>Paractinoplanes</taxon>
    </lineage>
</organism>
<accession>A0A919J9T1</accession>
<dbReference type="AlphaFoldDB" id="A0A919J9T1"/>
<evidence type="ECO:0000313" key="2">
    <source>
        <dbReference type="Proteomes" id="UP000598174"/>
    </source>
</evidence>
<keyword evidence="2" id="KW-1185">Reference proteome</keyword>
<proteinExistence type="predicted"/>
<dbReference type="Proteomes" id="UP000598174">
    <property type="component" value="Unassembled WGS sequence"/>
</dbReference>